<dbReference type="AlphaFoldDB" id="A0A679JAB4"/>
<keyword evidence="1" id="KW-0472">Membrane</keyword>
<gene>
    <name evidence="2" type="ORF">VVAX_06017</name>
</gene>
<organism evidence="2">
    <name type="scientific">Variovorax paradoxus</name>
    <dbReference type="NCBI Taxonomy" id="34073"/>
    <lineage>
        <taxon>Bacteria</taxon>
        <taxon>Pseudomonadati</taxon>
        <taxon>Pseudomonadota</taxon>
        <taxon>Betaproteobacteria</taxon>
        <taxon>Burkholderiales</taxon>
        <taxon>Comamonadaceae</taxon>
        <taxon>Variovorax</taxon>
    </lineage>
</organism>
<reference evidence="2" key="1">
    <citation type="submission" date="2019-12" db="EMBL/GenBank/DDBJ databases">
        <authorList>
            <person name="Cremers G."/>
        </authorList>
    </citation>
    <scope>NUCLEOTIDE SEQUENCE</scope>
    <source>
        <strain evidence="2">Vvax</strain>
    </source>
</reference>
<accession>A0A679JAB4</accession>
<evidence type="ECO:0000313" key="2">
    <source>
        <dbReference type="EMBL" id="CAA2109745.1"/>
    </source>
</evidence>
<keyword evidence="1" id="KW-1133">Transmembrane helix</keyword>
<evidence type="ECO:0000256" key="1">
    <source>
        <dbReference type="SAM" id="Phobius"/>
    </source>
</evidence>
<protein>
    <submittedName>
        <fullName evidence="2">Uncharacterized protein</fullName>
    </submittedName>
</protein>
<dbReference type="RefSeq" id="WP_339093733.1">
    <property type="nucleotide sequence ID" value="NZ_LR743508.1"/>
</dbReference>
<dbReference type="EMBL" id="LR743508">
    <property type="protein sequence ID" value="CAA2109745.1"/>
    <property type="molecule type" value="Genomic_DNA"/>
</dbReference>
<name>A0A679JAB4_VARPD</name>
<proteinExistence type="predicted"/>
<sequence>MSAATAQQAALRILLEDIEPLLQRAEASAASAQAAHEGLQADLATLGTLVQRSTEAPAAIAESAGRLASAAARIEACLSVRPSLAATAVPPQWWRSTRHALPWWLAGALCGAACGAGAVAAIAQGQRDDAHLGQALQRSWTSLDAATRAKVEAALRR</sequence>
<feature type="transmembrane region" description="Helical" evidence="1">
    <location>
        <begin position="103"/>
        <end position="123"/>
    </location>
</feature>
<keyword evidence="1" id="KW-0812">Transmembrane</keyword>